<feature type="region of interest" description="Disordered" evidence="1">
    <location>
        <begin position="1626"/>
        <end position="1673"/>
    </location>
</feature>
<feature type="compositionally biased region" description="Basic and acidic residues" evidence="1">
    <location>
        <begin position="11"/>
        <end position="27"/>
    </location>
</feature>
<feature type="compositionally biased region" description="Basic and acidic residues" evidence="1">
    <location>
        <begin position="1857"/>
        <end position="1874"/>
    </location>
</feature>
<feature type="region of interest" description="Disordered" evidence="1">
    <location>
        <begin position="1816"/>
        <end position="1904"/>
    </location>
</feature>
<feature type="compositionally biased region" description="Polar residues" evidence="1">
    <location>
        <begin position="3264"/>
        <end position="3290"/>
    </location>
</feature>
<dbReference type="Proteomes" id="UP000501690">
    <property type="component" value="Linkage Group LG10"/>
</dbReference>
<feature type="compositionally biased region" description="Basic and acidic residues" evidence="1">
    <location>
        <begin position="90"/>
        <end position="101"/>
    </location>
</feature>
<feature type="compositionally biased region" description="Basic and acidic residues" evidence="1">
    <location>
        <begin position="3300"/>
        <end position="3312"/>
    </location>
</feature>
<evidence type="ECO:0000313" key="2">
    <source>
        <dbReference type="EMBL" id="QCE10331.1"/>
    </source>
</evidence>
<feature type="region of interest" description="Disordered" evidence="1">
    <location>
        <begin position="50"/>
        <end position="130"/>
    </location>
</feature>
<feature type="compositionally biased region" description="Polar residues" evidence="1">
    <location>
        <begin position="116"/>
        <end position="127"/>
    </location>
</feature>
<feature type="region of interest" description="Disordered" evidence="1">
    <location>
        <begin position="1449"/>
        <end position="1517"/>
    </location>
</feature>
<proteinExistence type="predicted"/>
<feature type="compositionally biased region" description="Basic and acidic residues" evidence="1">
    <location>
        <begin position="2383"/>
        <end position="2401"/>
    </location>
</feature>
<feature type="compositionally biased region" description="Polar residues" evidence="1">
    <location>
        <begin position="3812"/>
        <end position="3843"/>
    </location>
</feature>
<feature type="compositionally biased region" description="Basic and acidic residues" evidence="1">
    <location>
        <begin position="3191"/>
        <end position="3217"/>
    </location>
</feature>
<feature type="region of interest" description="Disordered" evidence="1">
    <location>
        <begin position="3682"/>
        <end position="3722"/>
    </location>
</feature>
<feature type="region of interest" description="Disordered" evidence="1">
    <location>
        <begin position="524"/>
        <end position="547"/>
    </location>
</feature>
<feature type="region of interest" description="Disordered" evidence="1">
    <location>
        <begin position="3792"/>
        <end position="3859"/>
    </location>
</feature>
<feature type="compositionally biased region" description="Basic and acidic residues" evidence="1">
    <location>
        <begin position="1656"/>
        <end position="1673"/>
    </location>
</feature>
<feature type="compositionally biased region" description="Basic and acidic residues" evidence="1">
    <location>
        <begin position="1232"/>
        <end position="1242"/>
    </location>
</feature>
<feature type="compositionally biased region" description="Acidic residues" evidence="1">
    <location>
        <begin position="3227"/>
        <end position="3236"/>
    </location>
</feature>
<feature type="compositionally biased region" description="Polar residues" evidence="1">
    <location>
        <begin position="2732"/>
        <end position="2741"/>
    </location>
</feature>
<dbReference type="EMBL" id="CP039354">
    <property type="protein sequence ID" value="QCE10331.1"/>
    <property type="molecule type" value="Genomic_DNA"/>
</dbReference>
<feature type="region of interest" description="Disordered" evidence="1">
    <location>
        <begin position="1"/>
        <end position="35"/>
    </location>
</feature>
<feature type="compositionally biased region" description="Basic and acidic residues" evidence="1">
    <location>
        <begin position="1819"/>
        <end position="1845"/>
    </location>
</feature>
<protein>
    <submittedName>
        <fullName evidence="2">Uncharacterized protein</fullName>
    </submittedName>
</protein>
<feature type="region of interest" description="Disordered" evidence="1">
    <location>
        <begin position="587"/>
        <end position="640"/>
    </location>
</feature>
<gene>
    <name evidence="2" type="ORF">DEO72_LG10g1561</name>
</gene>
<feature type="region of interest" description="Disordered" evidence="1">
    <location>
        <begin position="2154"/>
        <end position="2183"/>
    </location>
</feature>
<feature type="compositionally biased region" description="Basic and acidic residues" evidence="1">
    <location>
        <begin position="1414"/>
        <end position="1436"/>
    </location>
</feature>
<feature type="region of interest" description="Disordered" evidence="1">
    <location>
        <begin position="3582"/>
        <end position="3603"/>
    </location>
</feature>
<feature type="compositionally biased region" description="Acidic residues" evidence="1">
    <location>
        <begin position="3253"/>
        <end position="3263"/>
    </location>
</feature>
<feature type="compositionally biased region" description="Basic and acidic residues" evidence="1">
    <location>
        <begin position="1204"/>
        <end position="1219"/>
    </location>
</feature>
<feature type="region of interest" description="Disordered" evidence="1">
    <location>
        <begin position="2945"/>
        <end position="3090"/>
    </location>
</feature>
<feature type="region of interest" description="Disordered" evidence="1">
    <location>
        <begin position="1692"/>
        <end position="1711"/>
    </location>
</feature>
<feature type="compositionally biased region" description="Basic and acidic residues" evidence="1">
    <location>
        <begin position="3592"/>
        <end position="3603"/>
    </location>
</feature>
<name>A0A4D6NBS1_VIGUN</name>
<feature type="region of interest" description="Disordered" evidence="1">
    <location>
        <begin position="370"/>
        <end position="391"/>
    </location>
</feature>
<feature type="compositionally biased region" description="Polar residues" evidence="1">
    <location>
        <begin position="1692"/>
        <end position="1701"/>
    </location>
</feature>
<feature type="compositionally biased region" description="Basic and acidic residues" evidence="1">
    <location>
        <begin position="2358"/>
        <end position="2372"/>
    </location>
</feature>
<feature type="region of interest" description="Disordered" evidence="1">
    <location>
        <begin position="2684"/>
        <end position="2755"/>
    </location>
</feature>
<keyword evidence="3" id="KW-1185">Reference proteome</keyword>
<feature type="compositionally biased region" description="Polar residues" evidence="1">
    <location>
        <begin position="1220"/>
        <end position="1231"/>
    </location>
</feature>
<feature type="compositionally biased region" description="Basic and acidic residues" evidence="1">
    <location>
        <begin position="2743"/>
        <end position="2755"/>
    </location>
</feature>
<feature type="region of interest" description="Disordered" evidence="1">
    <location>
        <begin position="3944"/>
        <end position="3998"/>
    </location>
</feature>
<organism evidence="2 3">
    <name type="scientific">Vigna unguiculata</name>
    <name type="common">Cowpea</name>
    <dbReference type="NCBI Taxonomy" id="3917"/>
    <lineage>
        <taxon>Eukaryota</taxon>
        <taxon>Viridiplantae</taxon>
        <taxon>Streptophyta</taxon>
        <taxon>Embryophyta</taxon>
        <taxon>Tracheophyta</taxon>
        <taxon>Spermatophyta</taxon>
        <taxon>Magnoliopsida</taxon>
        <taxon>eudicotyledons</taxon>
        <taxon>Gunneridae</taxon>
        <taxon>Pentapetalae</taxon>
        <taxon>rosids</taxon>
        <taxon>fabids</taxon>
        <taxon>Fabales</taxon>
        <taxon>Fabaceae</taxon>
        <taxon>Papilionoideae</taxon>
        <taxon>50 kb inversion clade</taxon>
        <taxon>NPAAA clade</taxon>
        <taxon>indigoferoid/millettioid clade</taxon>
        <taxon>Phaseoleae</taxon>
        <taxon>Vigna</taxon>
    </lineage>
</organism>
<sequence length="4107" mass="462974">MVMTESIPKSSIEEQGKVPGEHEHEHMSTIPELAINPTEVAVKICEEETYKEEEGLTATDNDQSCRPENELDETSKALEAIDQTQFTGKDTAEYEHADHQSEAPSTENVIAKHSNSEQLPTKSSIKSNCDEEPLEKTLELYSVDNSEIKKDGKVMSEKAIGVPADGTLKTLSTTACVGAAELENKDEGKFTLEKEKEMEAATDMQLLKSPPDNKDLPAVSTSEFVKGHTDEIPQQQTHKNDETSVTDTGKSSAESDDDEKLDKEEKAIEEAIKTQLVNTETESLPEEEVQLRLPTPDIVQQNTDQIIKEQPLNQDQPDMIDNAQSCIAEKEPDRVIEEPVEIETKHNIRILKEQEDQQSEEKSMQNVTANSIIEGHVTPKSSTKVADDVHKSDSIKNLEKKDANEIREVEATDVKQSTNVEKQKAEAKGMSEDKGLQTLPSAELVGNKAIEESCKGHIKPEAGLAEEACQLTAESEAKPEPQIVAQNNETTCIKHPYLDREASEMNPIVDTIEHEISMPHAKFNQEEEKGTEKETKMQLEDTTESVPKEETIQPIAIAELVRIKAHDESSPEANVTVKSNKEVQTSNVIENEEIWDTGKCNQVEEEQTTEEPTKSQLQEEQVQTRSPTPASVHGDPNQIWQQETLYINESEINDNDKQGSIPKIAQDPKLTIAQETDKPETEDNVGIVTEKLENKHASEIRSKEGTDAKQLTDVEIPKSEIEGVSIDEAQQPIANTVFVGTEVVDEGSGEEIESEADAKLLSNNEQRPEYVTEGTVGINDTNYTYEKEGVPTSPVSVKEGIENDRKFSKEEESKRVEEKTKMQLQEEQVQTRSPTPISVQGDSNQIHQQETLCIDESEVFDNAKQWCIAAIELEKDTTVVQETRNSETNDKIITVAENLHHKDETEIKEEEGTYAQKSTEVEMLQSEREGMPVDEAQQTMANAVSVRSEALDESSQEEILPEAYVTEKSNKEVKTPESVTNEVVETNTTNYTEKQEVPKGYVRERGRIGDKFNQEKEVEGIEATNTQLLEEEVQIRSSTYVSVQSDINQIPQQQTVNESEVSEAKDNASRVIENLDKDESEIRAEDGTDAKELTDLDMSKSETEEKIQDDGKFNQREKEKRIDEVTEILTPEEEVHTTSPTPAFVKSHTDITEQQIAFHLNESNVIATAKQSCIPEFEHDRNPTVVQEIEVFETKHNIDRVMENSDKEKTKIRENEKTDATQLNEESGQQDKQLEADITDKSNKKVKTPEYVTEENLETNITDYAEEKNKSPTDHAKEKEGIEAIFNQEEKEKLIEETTKTHSEEEEVQTHAPAFVLGDTNQIPHQETMHANESKVMDNAKQSYIPEIELDEKAIVLQETEVSESLYKKDPTEIRVKKEIDAKKLTDSEMPKPETEEDEEALQPIADVVLVRTEVVEESGKQETQPKEDVTDKSNREVLIKKFVTEEGAEINTNNCTKEHDTVQASPANELEGTDDVKLHEEEADEIEEKTKTQIPEEEFQTSSPTPAFVQDDSGQTLQQETVNIDESEVLDNDKHSCIPEIELDGKSTVVEETNNPAIEDNISTGAKDLDNKDAIEVRAEEGTYVKQLTNVEIPNSEIKAVPKDEALELIENIVLIGTEPIDEGSQQVIQPQADVKTPEYVTAETREINTTNYSKEQEKVPSIHAEDEGIKNKFNHKEEAKGIEEATKIQSLEEVQTKSPTPIFVQGDKNQVPYQETLPVDGSKVIDNAKQSCIPEIELHKNSLVAQESEKPETKNNVNIITKNFDDKDASEIRAEEVSYDKQVTEVERSKSLTEEYEVPQPIAITVAVGTEIVDDSNQEKIQHEEDVSEKKSSNEEQSPHYIDEDTAQINTNSYPDEHDKDLTPHAKGKEGIENEENLDQTEKAKGIDKTSKMKIPEEEIQIRSTPPAIVQDDIDQISQQEILHVDESKVIEHIKQNWTPEMEFDRKSTIIQETEKPETKDNVGIITENKGTNNARNIRAEEATDSKKLADFKMHNPEIEGLHVKDCLQYLIFIETDMSDNEVPQPVAITATTKTKTVDDSNYGQIQLEDLIEKESNKEEQTLQYVAEDTVKINTNNYTNEHDKVQDEEAKDIEETTKMQLDEQKVQKTSPTPTFVQGDTDQISQQELLHIVESEVHYDKHSSIPEIEPDRKSTIVQETEKTETISKETENLGTNDASEISAKEETDVKILADLKMPKSEIQEDEVPQPTTIAVVDITKTVDGIKQEQRKLEEDIANKKSKEEQTPLYVAEDIAEINTNSYTEEHDKVQTSATKVKEWIEDDKSFGQQEEVKAIAETNKIQLPREDVQRRSHTLDFVQRDTDHISHQELPHVEDSEVIDYVKHSCIQEIELDRKSTIAQETEKPETKDNISKVTENLGTNDAREIKEEEETNSKKMADFKMQDSEIEGGEVRQSIATAVAVITQTVDDSKLEQIQLDKDITEKKSNKEEQTPQFVAEDTAEINTTNYNDENQKVQTSNVEVKEEIEEDENFGQQQEVKAIGDNKMQLPKENVQTISPTPAYVQCNTDQILNKELLHVDESEIIDYVKQSRIPEIELDTTIAQETEKPETKDNISNVTENLGTDHGSEIRAEEDTYVKNLADLKIPESEIKVVARTKSVDDSNKEQIQLEDITEKNSNKGELTTEYVARDTTEININKTEVPEDEVPQPIAVAVEVETERVADINQKEIQPKEDITEKKSNKDEQSSHYVAKDTTELKANSYTDEHDKVQTSHAEVNQGTEGDEKCSQEENAKGIEEMNKMQLHEEEVQIRSSTPPFVQDDTDQISQQELLLVDESKVIDYVEQSCKPEIELDRKSTIVQEIEKPETKDNVSILTENLGTNDASEIKAKEEIDAEKLADVNMIQSEIEGVPKDETPKPIANAVLLRTEAVEKSSQQDKQLVAEVADKSIKELSHIPEIELHEKAIVVQKSEKLETKDNFDRVRENLNKAESENRAEEGIDVKQLTDLEMPKSETEGVPEDESLQQMSDTVSVEKEAVSVSQEKRQPQEEFIKKVDEEVETPQYFIEDREKLETANDTEEQEEVPTSQPKEKSGNKDDNKFEEEQEEKGIEESTKTQLQDEDIRTTLPIQTSVQGDFDQILQKQTVHDNESKGIGNAERSCTQEIELNGKSTIVEEPETKDNVNIVKQEHADNQSEKSSIQGVTTTYNITEEGLVKSESNREISEVHIDEQDAVKSCSRENLHNKNACEIRVEKASEAKQSTYVEIQESETQDEPEDKALKRKLNSSSNGNEALDESSLEEFTENFNNDAQTPQRNTKVNAETNITTYPDKQQEFPACHANEKQGIQDKGKFEEEEAEEIEESIEKQLPEEEIQHTLPTPTSVQDNIDQMSQLQTLHDDEIEVIDNAKSCMPEIELDRKSIVVKESKQQETKANVDLVKEEQADNQSEESSVQSFITNYIIVERHTTSESNKELSDDVNPDGQKKVESHLVEFLEIKDASEIRAKGIHSKQLTDVEIQKSETEGMAEDRGMQTMSSTTSVKNDAFNECCQEEIQPREEYAETHIKEVNMPHYEFYMQKHIPEAYGVQEDTCQIRVENEQKFKSQLASLIKETTFIDNLYSDGEIEKTNPSNDVEKDVNPQSHNKEKLEIHDDSKFNEEEANGIEEMTKIKLLNSATDSPPEEVQPKLPDPATVQGDTGQILQQQTLAADASDTIDNNMRKIPENELDRMSTSVEEPETKANINIEEEEEEEQSDKQSHEPSMQSLITDYITVEGHLASENSSNMNEQKTVNLQLVENLGIKYASKPTTEEVTDAKQPTGVEVEKTKNEEMIENETLDESNQEEMQAEEDFSGTHTKGKQTPQSSMENVNSEGMEITESSTKSSYAEEEQEQVINPYTIENSEIKDGTKIKLEEASDIKEATDEPVTKAISVLSTIPSVRIWIVDESIQEKIQKDVQTSVINTKEEQRPENDFVRNMEVQEACDLKKGPGNTSVENDEKVEVQSEANNQKTIKKNPNLEELETAEISPSSDTKELGKEHEVAKLGGVSESVSIDITKQIDTGKLETQEAETGLSDNTKEDKAGEEFEKISPSSSVGVISKDSQDTSTKVLHKKSHGILSGVGSKVKHSISKVKKVITGKSSRPKTPPS</sequence>
<feature type="compositionally biased region" description="Acidic residues" evidence="1">
    <location>
        <begin position="3792"/>
        <end position="3810"/>
    </location>
</feature>
<feature type="region of interest" description="Disordered" evidence="1">
    <location>
        <begin position="3191"/>
        <end position="3332"/>
    </location>
</feature>
<feature type="compositionally biased region" description="Basic and acidic residues" evidence="1">
    <location>
        <begin position="1380"/>
        <end position="1394"/>
    </location>
</feature>
<feature type="compositionally biased region" description="Basic and acidic residues" evidence="1">
    <location>
        <begin position="3323"/>
        <end position="3332"/>
    </location>
</feature>
<feature type="compositionally biased region" description="Acidic residues" evidence="1">
    <location>
        <begin position="3313"/>
        <end position="3322"/>
    </location>
</feature>
<feature type="region of interest" description="Disordered" evidence="1">
    <location>
        <begin position="4088"/>
        <end position="4107"/>
    </location>
</feature>
<evidence type="ECO:0000256" key="1">
    <source>
        <dbReference type="SAM" id="MobiDB-lite"/>
    </source>
</evidence>
<feature type="compositionally biased region" description="Polar residues" evidence="1">
    <location>
        <begin position="614"/>
        <end position="629"/>
    </location>
</feature>
<feature type="compositionally biased region" description="Basic and acidic residues" evidence="1">
    <location>
        <begin position="2154"/>
        <end position="2172"/>
    </location>
</feature>
<feature type="region of interest" description="Disordered" evidence="1">
    <location>
        <begin position="653"/>
        <end position="687"/>
    </location>
</feature>
<feature type="compositionally biased region" description="Basic and acidic residues" evidence="1">
    <location>
        <begin position="2945"/>
        <end position="2975"/>
    </location>
</feature>
<feature type="region of interest" description="Disordered" evidence="1">
    <location>
        <begin position="1076"/>
        <end position="1113"/>
    </location>
</feature>
<feature type="compositionally biased region" description="Basic and acidic residues" evidence="1">
    <location>
        <begin position="2992"/>
        <end position="3016"/>
    </location>
</feature>
<feature type="compositionally biased region" description="Polar residues" evidence="1">
    <location>
        <begin position="232"/>
        <end position="249"/>
    </location>
</feature>
<feature type="compositionally biased region" description="Basic and acidic residues" evidence="1">
    <location>
        <begin position="2684"/>
        <end position="2717"/>
    </location>
</feature>
<feature type="compositionally biased region" description="Basic and acidic residues" evidence="1">
    <location>
        <begin position="799"/>
        <end position="821"/>
    </location>
</feature>
<feature type="region of interest" description="Disordered" evidence="1">
    <location>
        <begin position="198"/>
        <end position="267"/>
    </location>
</feature>
<feature type="compositionally biased region" description="Basic and acidic residues" evidence="1">
    <location>
        <begin position="1882"/>
        <end position="1903"/>
    </location>
</feature>
<evidence type="ECO:0000313" key="3">
    <source>
        <dbReference type="Proteomes" id="UP000501690"/>
    </source>
</evidence>
<feature type="region of interest" description="Disordered" evidence="1">
    <location>
        <begin position="2358"/>
        <end position="2401"/>
    </location>
</feature>
<feature type="compositionally biased region" description="Basic and acidic residues" evidence="1">
    <location>
        <begin position="4035"/>
        <end position="4047"/>
    </location>
</feature>
<feature type="region of interest" description="Disordered" evidence="1">
    <location>
        <begin position="1380"/>
        <end position="1436"/>
    </location>
</feature>
<feature type="region of interest" description="Disordered" evidence="1">
    <location>
        <begin position="4022"/>
        <end position="4072"/>
    </location>
</feature>
<feature type="region of interest" description="Disordered" evidence="1">
    <location>
        <begin position="783"/>
        <end position="843"/>
    </location>
</feature>
<feature type="compositionally biased region" description="Basic and acidic residues" evidence="1">
    <location>
        <begin position="3049"/>
        <end position="3059"/>
    </location>
</feature>
<feature type="compositionally biased region" description="Polar residues" evidence="1">
    <location>
        <begin position="822"/>
        <end position="843"/>
    </location>
</feature>
<feature type="compositionally biased region" description="Basic and acidic residues" evidence="1">
    <location>
        <begin position="63"/>
        <end position="76"/>
    </location>
</feature>
<accession>A0A4D6NBS1</accession>
<feature type="compositionally biased region" description="Basic and acidic residues" evidence="1">
    <location>
        <begin position="524"/>
        <end position="539"/>
    </location>
</feature>
<reference evidence="2 3" key="1">
    <citation type="submission" date="2019-04" db="EMBL/GenBank/DDBJ databases">
        <title>An improved genome assembly and genetic linkage map for asparagus bean, Vigna unguiculata ssp. sesquipedialis.</title>
        <authorList>
            <person name="Xia Q."/>
            <person name="Zhang R."/>
            <person name="Dong Y."/>
        </authorList>
    </citation>
    <scope>NUCLEOTIDE SEQUENCE [LARGE SCALE GENOMIC DNA]</scope>
    <source>
        <tissue evidence="2">Leaf</tissue>
    </source>
</reference>
<feature type="region of interest" description="Disordered" evidence="1">
    <location>
        <begin position="2564"/>
        <end position="2591"/>
    </location>
</feature>
<feature type="region of interest" description="Disordered" evidence="1">
    <location>
        <begin position="1204"/>
        <end position="1242"/>
    </location>
</feature>